<dbReference type="InterPro" id="IPR002701">
    <property type="entry name" value="CM_II_prokaryot"/>
</dbReference>
<evidence type="ECO:0000256" key="3">
    <source>
        <dbReference type="SAM" id="SignalP"/>
    </source>
</evidence>
<dbReference type="Proteomes" id="UP000887572">
    <property type="component" value="Unplaced"/>
</dbReference>
<dbReference type="InterPro" id="IPR008240">
    <property type="entry name" value="Chorismate_mutase_periplasmic"/>
</dbReference>
<dbReference type="Gene3D" id="1.20.59.10">
    <property type="entry name" value="Chorismate mutase"/>
    <property type="match status" value="1"/>
</dbReference>
<dbReference type="Pfam" id="PF01817">
    <property type="entry name" value="CM_2"/>
    <property type="match status" value="1"/>
</dbReference>
<dbReference type="GO" id="GO:0004106">
    <property type="term" value="F:chorismate mutase activity"/>
    <property type="evidence" value="ECO:0007669"/>
    <property type="project" value="InterPro"/>
</dbReference>
<feature type="compositionally biased region" description="Low complexity" evidence="2">
    <location>
        <begin position="35"/>
        <end position="57"/>
    </location>
</feature>
<evidence type="ECO:0000256" key="1">
    <source>
        <dbReference type="ARBA" id="ARBA00022729"/>
    </source>
</evidence>
<keyword evidence="5" id="KW-1185">Reference proteome</keyword>
<protein>
    <submittedName>
        <fullName evidence="6">Chorismate mutase domain-containing protein</fullName>
    </submittedName>
</protein>
<dbReference type="PANTHER" id="PTHR34401:SF3">
    <property type="entry name" value="DB DOMAIN-CONTAINING PROTEIN"/>
    <property type="match status" value="1"/>
</dbReference>
<evidence type="ECO:0000313" key="5">
    <source>
        <dbReference type="Proteomes" id="UP000887572"/>
    </source>
</evidence>
<dbReference type="InterPro" id="IPR036263">
    <property type="entry name" value="Chorismate_II_sf"/>
</dbReference>
<dbReference type="GO" id="GO:0046417">
    <property type="term" value="P:chorismate metabolic process"/>
    <property type="evidence" value="ECO:0007669"/>
    <property type="project" value="InterPro"/>
</dbReference>
<proteinExistence type="predicted"/>
<dbReference type="AlphaFoldDB" id="A0A914HZR0"/>
<evidence type="ECO:0000259" key="4">
    <source>
        <dbReference type="PROSITE" id="PS51168"/>
    </source>
</evidence>
<keyword evidence="1 3" id="KW-0732">Signal</keyword>
<dbReference type="PROSITE" id="PS51168">
    <property type="entry name" value="CHORISMATE_MUT_2"/>
    <property type="match status" value="1"/>
</dbReference>
<accession>A0A914HZR0</accession>
<dbReference type="SMART" id="SM00830">
    <property type="entry name" value="CM_2"/>
    <property type="match status" value="1"/>
</dbReference>
<feature type="chain" id="PRO_5037340749" evidence="3">
    <location>
        <begin position="19"/>
        <end position="554"/>
    </location>
</feature>
<feature type="signal peptide" evidence="3">
    <location>
        <begin position="1"/>
        <end position="18"/>
    </location>
</feature>
<feature type="region of interest" description="Disordered" evidence="2">
    <location>
        <begin position="22"/>
        <end position="70"/>
    </location>
</feature>
<reference evidence="6" key="1">
    <citation type="submission" date="2022-11" db="UniProtKB">
        <authorList>
            <consortium name="WormBaseParasite"/>
        </authorList>
    </citation>
    <scope>IDENTIFICATION</scope>
</reference>
<evidence type="ECO:0000256" key="2">
    <source>
        <dbReference type="SAM" id="MobiDB-lite"/>
    </source>
</evidence>
<dbReference type="NCBIfam" id="TIGR01806">
    <property type="entry name" value="CM_mono2"/>
    <property type="match status" value="1"/>
</dbReference>
<dbReference type="WBParaSite" id="Gr19_v10_g6161.t1">
    <property type="protein sequence ID" value="Gr19_v10_g6161.t1"/>
    <property type="gene ID" value="Gr19_v10_g6161"/>
</dbReference>
<dbReference type="InterPro" id="IPR036979">
    <property type="entry name" value="CM_dom_sf"/>
</dbReference>
<sequence>MNPLLLVCAVLLPCFGDAVAPPQQTRGVQTPPRPASFRPAVRPAPSRPAASRQVAAPIRQPVAAQRQPPAGMDRQCKCSEIMPCKDRYQKTMEPCLDTCQAHITSLGGNFRQVKACFTPKESLLNSAMRCTENQHNNACSRSSAVQYVPKRYAQTLENEAMVEIDRMISRMGLDKSGSMKKLVNVSKKLFGCLKQCMAKRAGNCERQLKCGLLLPSDSSMVQKTKSCALSNGFNTANAQQTCHCVANAGVKDLKSVCNKLFGRESIITMNLLVVPFFLSLFLPFAPAAKSPARRAVANRQNGHINCEKHCTDHYLTENNKCKSSEEVILRKSDCAFMKSIEDGFKFVVGMEGQTETESTTGNNIFMCCKPNQETATLFIVGMANKRLMLAKDVVLYKYINNNSIDDFEREKVVLQNVLAQAKSAGISDNYGEPFFQDQMDANKVIQKGYVKMWNIGGPSPSQTVPDLQTITRPKVTEATADMVLALKTFQTFRNKSNCWRLLEHKQTMTGNFLSLNEPNGVDAFRKAVVRLCGQEPKQNTVHDIDEQAKKLLNE</sequence>
<feature type="domain" description="Chorismate mutase" evidence="4">
    <location>
        <begin position="359"/>
        <end position="450"/>
    </location>
</feature>
<name>A0A914HZR0_GLORO</name>
<dbReference type="PANTHER" id="PTHR34401">
    <property type="entry name" value="PROTEIN CBG12388-RELATED"/>
    <property type="match status" value="1"/>
</dbReference>
<dbReference type="SUPFAM" id="SSF48600">
    <property type="entry name" value="Chorismate mutase II"/>
    <property type="match status" value="1"/>
</dbReference>
<evidence type="ECO:0000313" key="6">
    <source>
        <dbReference type="WBParaSite" id="Gr19_v10_g6161.t1"/>
    </source>
</evidence>
<organism evidence="5 6">
    <name type="scientific">Globodera rostochiensis</name>
    <name type="common">Golden nematode worm</name>
    <name type="synonym">Heterodera rostochiensis</name>
    <dbReference type="NCBI Taxonomy" id="31243"/>
    <lineage>
        <taxon>Eukaryota</taxon>
        <taxon>Metazoa</taxon>
        <taxon>Ecdysozoa</taxon>
        <taxon>Nematoda</taxon>
        <taxon>Chromadorea</taxon>
        <taxon>Rhabditida</taxon>
        <taxon>Tylenchina</taxon>
        <taxon>Tylenchomorpha</taxon>
        <taxon>Tylenchoidea</taxon>
        <taxon>Heteroderidae</taxon>
        <taxon>Heteroderinae</taxon>
        <taxon>Globodera</taxon>
    </lineage>
</organism>